<dbReference type="EMBL" id="JAFBIT010000003">
    <property type="protein sequence ID" value="MCF2653150.1"/>
    <property type="molecule type" value="Genomic_DNA"/>
</dbReference>
<keyword evidence="5" id="KW-0067">ATP-binding</keyword>
<comment type="caution">
    <text evidence="7">The sequence shown here is derived from an EMBL/GenBank/DDBJ whole genome shotgun (WGS) entry which is preliminary data.</text>
</comment>
<dbReference type="InterPro" id="IPR004625">
    <property type="entry name" value="PyrdxlKinase"/>
</dbReference>
<dbReference type="PANTHER" id="PTHR10534">
    <property type="entry name" value="PYRIDOXAL KINASE"/>
    <property type="match status" value="1"/>
</dbReference>
<dbReference type="Gene3D" id="3.40.1190.20">
    <property type="match status" value="1"/>
</dbReference>
<reference evidence="7 8" key="1">
    <citation type="submission" date="2020-12" db="EMBL/GenBank/DDBJ databases">
        <title>Whole genome sequences of gut porcine anaerobes.</title>
        <authorList>
            <person name="Kubasova T."/>
            <person name="Jahodarova E."/>
            <person name="Rychlik I."/>
        </authorList>
    </citation>
    <scope>NUCLEOTIDE SEQUENCE [LARGE SCALE GENOMIC DNA]</scope>
    <source>
        <strain evidence="7 8">An867</strain>
    </source>
</reference>
<evidence type="ECO:0000256" key="4">
    <source>
        <dbReference type="ARBA" id="ARBA00022777"/>
    </source>
</evidence>
<protein>
    <recommendedName>
        <fullName evidence="1">pyridoxal kinase</fullName>
        <ecNumber evidence="1">2.7.1.35</ecNumber>
    </recommendedName>
</protein>
<keyword evidence="8" id="KW-1185">Reference proteome</keyword>
<evidence type="ECO:0000313" key="7">
    <source>
        <dbReference type="EMBL" id="MCF2653150.1"/>
    </source>
</evidence>
<evidence type="ECO:0000259" key="6">
    <source>
        <dbReference type="Pfam" id="PF08543"/>
    </source>
</evidence>
<dbReference type="Pfam" id="PF08543">
    <property type="entry name" value="Phos_pyr_kin"/>
    <property type="match status" value="1"/>
</dbReference>
<dbReference type="RefSeq" id="WP_235324318.1">
    <property type="nucleotide sequence ID" value="NZ_JAFBIT010000003.1"/>
</dbReference>
<dbReference type="EC" id="2.7.1.35" evidence="1"/>
<keyword evidence="4 7" id="KW-0418">Kinase</keyword>
<proteinExistence type="predicted"/>
<evidence type="ECO:0000256" key="3">
    <source>
        <dbReference type="ARBA" id="ARBA00022741"/>
    </source>
</evidence>
<dbReference type="InterPro" id="IPR029056">
    <property type="entry name" value="Ribokinase-like"/>
</dbReference>
<evidence type="ECO:0000256" key="5">
    <source>
        <dbReference type="ARBA" id="ARBA00022840"/>
    </source>
</evidence>
<evidence type="ECO:0000256" key="1">
    <source>
        <dbReference type="ARBA" id="ARBA00012104"/>
    </source>
</evidence>
<accession>A0ABS9CPT2</accession>
<keyword evidence="3" id="KW-0547">Nucleotide-binding</keyword>
<dbReference type="Proteomes" id="UP001299220">
    <property type="component" value="Unassembled WGS sequence"/>
</dbReference>
<dbReference type="NCBIfam" id="NF005491">
    <property type="entry name" value="PRK07105.1"/>
    <property type="match status" value="1"/>
</dbReference>
<organism evidence="7 8">
    <name type="scientific">Anaeromassilibacillus senegalensis</name>
    <dbReference type="NCBI Taxonomy" id="1673717"/>
    <lineage>
        <taxon>Bacteria</taxon>
        <taxon>Bacillati</taxon>
        <taxon>Bacillota</taxon>
        <taxon>Clostridia</taxon>
        <taxon>Eubacteriales</taxon>
        <taxon>Acutalibacteraceae</taxon>
        <taxon>Anaeromassilibacillus</taxon>
    </lineage>
</organism>
<dbReference type="GO" id="GO:0008478">
    <property type="term" value="F:pyridoxal kinase activity"/>
    <property type="evidence" value="ECO:0007669"/>
    <property type="project" value="UniProtKB-EC"/>
</dbReference>
<gene>
    <name evidence="7" type="ORF">JQM67_11115</name>
</gene>
<dbReference type="PANTHER" id="PTHR10534:SF2">
    <property type="entry name" value="PYRIDOXAL KINASE"/>
    <property type="match status" value="1"/>
</dbReference>
<name>A0ABS9CPT2_9FIRM</name>
<dbReference type="SUPFAM" id="SSF53613">
    <property type="entry name" value="Ribokinase-like"/>
    <property type="match status" value="1"/>
</dbReference>
<feature type="domain" description="Pyridoxamine kinase/Phosphomethylpyrimidine kinase" evidence="6">
    <location>
        <begin position="76"/>
        <end position="263"/>
    </location>
</feature>
<keyword evidence="2 7" id="KW-0808">Transferase</keyword>
<dbReference type="InterPro" id="IPR013749">
    <property type="entry name" value="PM/HMP-P_kinase-1"/>
</dbReference>
<sequence length="288" mass="31229">MEANKRVAAIHDLSGAGKSSLTVVLPVLSALGCEVSVLPTAVLSTHTGGFKSPVYIDLTDDMLPIAQHWKREGACFDALYSGFLGSAAQIGIVRDIFEMFREGNPQAKILVDPVMGDNGRLYSTYTKEMADGMARLCEKADIIVPNMTEAYYLLGETYREGPYDEAEIRRMLRGLSALGAETVVMTGVYFDGKQVGAACWDHAADTVRFCLEDRVPGSFHGTGDVFASAMLGAYLCGLPIADACGCAVRYTAKCIEETVLAGRTDTRWGVKFEKCLPFLMKDVFSLAK</sequence>
<dbReference type="PROSITE" id="PS51257">
    <property type="entry name" value="PROKAR_LIPOPROTEIN"/>
    <property type="match status" value="1"/>
</dbReference>
<dbReference type="CDD" id="cd01173">
    <property type="entry name" value="pyridoxal_pyridoxamine_kinase"/>
    <property type="match status" value="1"/>
</dbReference>
<evidence type="ECO:0000256" key="2">
    <source>
        <dbReference type="ARBA" id="ARBA00022679"/>
    </source>
</evidence>
<evidence type="ECO:0000313" key="8">
    <source>
        <dbReference type="Proteomes" id="UP001299220"/>
    </source>
</evidence>